<protein>
    <submittedName>
        <fullName evidence="2">Uncharacterized protein</fullName>
    </submittedName>
</protein>
<feature type="compositionally biased region" description="Acidic residues" evidence="1">
    <location>
        <begin position="1"/>
        <end position="15"/>
    </location>
</feature>
<dbReference type="AlphaFoldDB" id="A0AAE1EEE5"/>
<evidence type="ECO:0000313" key="3">
    <source>
        <dbReference type="Proteomes" id="UP001286313"/>
    </source>
</evidence>
<reference evidence="2" key="1">
    <citation type="submission" date="2023-10" db="EMBL/GenBank/DDBJ databases">
        <title>Genome assemblies of two species of porcelain crab, Petrolisthes cinctipes and Petrolisthes manimaculis (Anomura: Porcellanidae).</title>
        <authorList>
            <person name="Angst P."/>
        </authorList>
    </citation>
    <scope>NUCLEOTIDE SEQUENCE</scope>
    <source>
        <strain evidence="2">PB745_01</strain>
        <tissue evidence="2">Gill</tissue>
    </source>
</reference>
<dbReference type="Proteomes" id="UP001286313">
    <property type="component" value="Unassembled WGS sequence"/>
</dbReference>
<name>A0AAE1EEE5_PETCI</name>
<dbReference type="EMBL" id="JAWQEG010009290">
    <property type="protein sequence ID" value="KAK3848877.1"/>
    <property type="molecule type" value="Genomic_DNA"/>
</dbReference>
<organism evidence="2 3">
    <name type="scientific">Petrolisthes cinctipes</name>
    <name type="common">Flat porcelain crab</name>
    <dbReference type="NCBI Taxonomy" id="88211"/>
    <lineage>
        <taxon>Eukaryota</taxon>
        <taxon>Metazoa</taxon>
        <taxon>Ecdysozoa</taxon>
        <taxon>Arthropoda</taxon>
        <taxon>Crustacea</taxon>
        <taxon>Multicrustacea</taxon>
        <taxon>Malacostraca</taxon>
        <taxon>Eumalacostraca</taxon>
        <taxon>Eucarida</taxon>
        <taxon>Decapoda</taxon>
        <taxon>Pleocyemata</taxon>
        <taxon>Anomura</taxon>
        <taxon>Galatheoidea</taxon>
        <taxon>Porcellanidae</taxon>
        <taxon>Petrolisthes</taxon>
    </lineage>
</organism>
<evidence type="ECO:0000313" key="2">
    <source>
        <dbReference type="EMBL" id="KAK3848877.1"/>
    </source>
</evidence>
<accession>A0AAE1EEE5</accession>
<gene>
    <name evidence="2" type="ORF">Pcinc_044351</name>
</gene>
<evidence type="ECO:0000256" key="1">
    <source>
        <dbReference type="SAM" id="MobiDB-lite"/>
    </source>
</evidence>
<feature type="region of interest" description="Disordered" evidence="1">
    <location>
        <begin position="1"/>
        <end position="21"/>
    </location>
</feature>
<comment type="caution">
    <text evidence="2">The sequence shown here is derived from an EMBL/GenBank/DDBJ whole genome shotgun (WGS) entry which is preliminary data.</text>
</comment>
<sequence length="87" mass="9978">MEKDEEEEEEEEEEEGVKRRNCGDLERIILHSASAPPFLDTLKARYHQNGYRFQRNGSCVGSGAVNQTLPRRYRTNHGDDNITAAQI</sequence>
<proteinExistence type="predicted"/>
<keyword evidence="3" id="KW-1185">Reference proteome</keyword>